<evidence type="ECO:0000256" key="1">
    <source>
        <dbReference type="SAM" id="Phobius"/>
    </source>
</evidence>
<dbReference type="STRING" id="79883.GCA_001636495_03860"/>
<sequence length="242" mass="26517">MIHDIFKGFGALLLEVTFALVPLLIFFLVFQFIFLKLNWDKLKKILFGFAFSYIGLALFLQGVHIGFMPIGEKMGENLGDMNYSWILIPIGFVLGFVATIAEPAVRVLNKEVSDVTDGYISKKAMLLTLSVGVGVAIALSMLRIQFNFSIWYYIIPGYLIAFILLFFTKKIFVSIAFDSGGVATGPMTVTFILSMAVGVASVTEGSDPLTDGFGMIALVALAPIISVLVLGILYKKELEEKA</sequence>
<evidence type="ECO:0000313" key="3">
    <source>
        <dbReference type="Proteomes" id="UP000322524"/>
    </source>
</evidence>
<name>A0A5D4SM43_9BACI</name>
<feature type="transmembrane region" description="Helical" evidence="1">
    <location>
        <begin position="12"/>
        <end position="34"/>
    </location>
</feature>
<feature type="transmembrane region" description="Helical" evidence="1">
    <location>
        <begin position="83"/>
        <end position="105"/>
    </location>
</feature>
<dbReference type="Pfam" id="PF07556">
    <property type="entry name" value="DUF1538"/>
    <property type="match status" value="1"/>
</dbReference>
<dbReference type="InterPro" id="IPR011435">
    <property type="entry name" value="UmpAB"/>
</dbReference>
<reference evidence="2 3" key="1">
    <citation type="submission" date="2019-08" db="EMBL/GenBank/DDBJ databases">
        <title>Bacillus genomes from the desert of Cuatro Cienegas, Coahuila.</title>
        <authorList>
            <person name="Olmedo-Alvarez G."/>
        </authorList>
    </citation>
    <scope>NUCLEOTIDE SEQUENCE [LARGE SCALE GENOMIC DNA]</scope>
    <source>
        <strain evidence="2 3">CH28_1T</strain>
    </source>
</reference>
<keyword evidence="1" id="KW-1133">Transmembrane helix</keyword>
<feature type="transmembrane region" description="Helical" evidence="1">
    <location>
        <begin position="180"/>
        <end position="200"/>
    </location>
</feature>
<dbReference type="AlphaFoldDB" id="A0A5D4SM43"/>
<dbReference type="Proteomes" id="UP000322524">
    <property type="component" value="Unassembled WGS sequence"/>
</dbReference>
<dbReference type="EMBL" id="VTEV01000008">
    <property type="protein sequence ID" value="TYS64507.1"/>
    <property type="molecule type" value="Genomic_DNA"/>
</dbReference>
<keyword evidence="1" id="KW-0472">Membrane</keyword>
<dbReference type="RefSeq" id="WP_148989612.1">
    <property type="nucleotide sequence ID" value="NZ_VTEV01000008.1"/>
</dbReference>
<feature type="transmembrane region" description="Helical" evidence="1">
    <location>
        <begin position="150"/>
        <end position="168"/>
    </location>
</feature>
<gene>
    <name evidence="2" type="ORF">FZC76_18265</name>
</gene>
<feature type="transmembrane region" description="Helical" evidence="1">
    <location>
        <begin position="46"/>
        <end position="71"/>
    </location>
</feature>
<protein>
    <submittedName>
        <fullName evidence="2">DUF1538 domain-containing protein</fullName>
    </submittedName>
</protein>
<proteinExistence type="predicted"/>
<organism evidence="2 3">
    <name type="scientific">Sutcliffiella horikoshii</name>
    <dbReference type="NCBI Taxonomy" id="79883"/>
    <lineage>
        <taxon>Bacteria</taxon>
        <taxon>Bacillati</taxon>
        <taxon>Bacillota</taxon>
        <taxon>Bacilli</taxon>
        <taxon>Bacillales</taxon>
        <taxon>Bacillaceae</taxon>
        <taxon>Sutcliffiella</taxon>
    </lineage>
</organism>
<keyword evidence="1" id="KW-0812">Transmembrane</keyword>
<dbReference type="OrthoDB" id="9805989at2"/>
<comment type="caution">
    <text evidence="2">The sequence shown here is derived from an EMBL/GenBank/DDBJ whole genome shotgun (WGS) entry which is preliminary data.</text>
</comment>
<feature type="transmembrane region" description="Helical" evidence="1">
    <location>
        <begin position="212"/>
        <end position="234"/>
    </location>
</feature>
<evidence type="ECO:0000313" key="2">
    <source>
        <dbReference type="EMBL" id="TYS64507.1"/>
    </source>
</evidence>
<accession>A0A5D4SM43</accession>
<feature type="transmembrane region" description="Helical" evidence="1">
    <location>
        <begin position="126"/>
        <end position="144"/>
    </location>
</feature>